<feature type="non-terminal residue" evidence="3">
    <location>
        <position position="281"/>
    </location>
</feature>
<reference evidence="3" key="1">
    <citation type="submission" date="2018-05" db="EMBL/GenBank/DDBJ databases">
        <authorList>
            <person name="Lanie J.A."/>
            <person name="Ng W.-L."/>
            <person name="Kazmierczak K.M."/>
            <person name="Andrzejewski T.M."/>
            <person name="Davidsen T.M."/>
            <person name="Wayne K.J."/>
            <person name="Tettelin H."/>
            <person name="Glass J.I."/>
            <person name="Rusch D."/>
            <person name="Podicherti R."/>
            <person name="Tsui H.-C.T."/>
            <person name="Winkler M.E."/>
        </authorList>
    </citation>
    <scope>NUCLEOTIDE SEQUENCE</scope>
</reference>
<dbReference type="CDD" id="cd03819">
    <property type="entry name" value="GT4_WavL-like"/>
    <property type="match status" value="1"/>
</dbReference>
<name>A0A382J1Q6_9ZZZZ</name>
<dbReference type="EMBL" id="UINC01070954">
    <property type="protein sequence ID" value="SVC05495.1"/>
    <property type="molecule type" value="Genomic_DNA"/>
</dbReference>
<evidence type="ECO:0008006" key="4">
    <source>
        <dbReference type="Google" id="ProtNLM"/>
    </source>
</evidence>
<evidence type="ECO:0000259" key="1">
    <source>
        <dbReference type="Pfam" id="PF00534"/>
    </source>
</evidence>
<feature type="domain" description="Glycosyl transferase family 1" evidence="1">
    <location>
        <begin position="202"/>
        <end position="278"/>
    </location>
</feature>
<gene>
    <name evidence="3" type="ORF">METZ01_LOCUS258349</name>
</gene>
<evidence type="ECO:0000313" key="3">
    <source>
        <dbReference type="EMBL" id="SVC05495.1"/>
    </source>
</evidence>
<dbReference type="InterPro" id="IPR028098">
    <property type="entry name" value="Glyco_trans_4-like_N"/>
</dbReference>
<feature type="domain" description="Glycosyltransferase subfamily 4-like N-terminal" evidence="2">
    <location>
        <begin position="31"/>
        <end position="184"/>
    </location>
</feature>
<dbReference type="Gene3D" id="3.40.50.2000">
    <property type="entry name" value="Glycogen Phosphorylase B"/>
    <property type="match status" value="2"/>
</dbReference>
<sequence length="281" mass="31421">MEEKQTELQSTSPVKTRPPTVLQVLPALVTGGVERGTVDIAGAIVEGGGRAIVASVGGPMVHELFRLGAEHVKLPVDSKNPFIMWRNIRRLVDLVEAEKVDIIHARSRAPAWSSWFASRRTNKPFVTTFHGTYGNKNPIKYYYNSIMTKGEVVIAISGFIAGHIHQNYGVPTARITVIPRGIDLGKFDFTRVSKERVVNQATKWRLPDGVPVIMMPGRLTRWKGHLTLIDAIKELGHKKFQCLIVGSDQGREKYRHELEKTINQHGLADVIHVIDHCEDMP</sequence>
<dbReference type="GO" id="GO:0016757">
    <property type="term" value="F:glycosyltransferase activity"/>
    <property type="evidence" value="ECO:0007669"/>
    <property type="project" value="InterPro"/>
</dbReference>
<dbReference type="SUPFAM" id="SSF53756">
    <property type="entry name" value="UDP-Glycosyltransferase/glycogen phosphorylase"/>
    <property type="match status" value="1"/>
</dbReference>
<dbReference type="Pfam" id="PF13439">
    <property type="entry name" value="Glyco_transf_4"/>
    <property type="match status" value="1"/>
</dbReference>
<proteinExistence type="predicted"/>
<accession>A0A382J1Q6</accession>
<dbReference type="InterPro" id="IPR001296">
    <property type="entry name" value="Glyco_trans_1"/>
</dbReference>
<dbReference type="AlphaFoldDB" id="A0A382J1Q6"/>
<evidence type="ECO:0000259" key="2">
    <source>
        <dbReference type="Pfam" id="PF13439"/>
    </source>
</evidence>
<dbReference type="PANTHER" id="PTHR12526:SF634">
    <property type="entry name" value="BLL3361 PROTEIN"/>
    <property type="match status" value="1"/>
</dbReference>
<organism evidence="3">
    <name type="scientific">marine metagenome</name>
    <dbReference type="NCBI Taxonomy" id="408172"/>
    <lineage>
        <taxon>unclassified sequences</taxon>
        <taxon>metagenomes</taxon>
        <taxon>ecological metagenomes</taxon>
    </lineage>
</organism>
<protein>
    <recommendedName>
        <fullName evidence="4">Glycosyltransferase subfamily 4-like N-terminal domain-containing protein</fullName>
    </recommendedName>
</protein>
<dbReference type="Pfam" id="PF00534">
    <property type="entry name" value="Glycos_transf_1"/>
    <property type="match status" value="1"/>
</dbReference>
<dbReference type="PANTHER" id="PTHR12526">
    <property type="entry name" value="GLYCOSYLTRANSFERASE"/>
    <property type="match status" value="1"/>
</dbReference>